<feature type="domain" description="Endonuclease/exonuclease/phosphatase" evidence="2">
    <location>
        <begin position="5"/>
        <end position="253"/>
    </location>
</feature>
<keyword evidence="1 3" id="KW-0378">Hydrolase</keyword>
<proteinExistence type="predicted"/>
<sequence>MRLLTLNCHSWQEEQQLEKLNQIVAQIIQQDYDVVALQEVSQLMDTPIVHGEIREDNFVYLIQQALKERGHDYEFVWDFSHIGYDAYEEGLALLTKHPILKSDSYYVSRSQDTMDWKSRKIVRATVDVDGTQITFNSCHLGWWEDADEPFSEQFNHLIARMDPLEWTLFLGDFNNDAFERESGYDYMVERGLHDLFLLAEETVGVETVEGKIDGWEENQHGLRIDLVLSNRKIDVARVGVTFDGVLAPIVSDHFGVEVDIAIQKDPI</sequence>
<dbReference type="Proteomes" id="UP000439752">
    <property type="component" value="Unassembled WGS sequence"/>
</dbReference>
<dbReference type="InterPro" id="IPR005135">
    <property type="entry name" value="Endo/exonuclease/phosphatase"/>
</dbReference>
<protein>
    <submittedName>
        <fullName evidence="3">Maltose 6'-phosphate phosphatase</fullName>
        <ecNumber evidence="3">3.1.3.90</ecNumber>
    </submittedName>
</protein>
<dbReference type="Gene3D" id="3.60.10.10">
    <property type="entry name" value="Endonuclease/exonuclease/phosphatase"/>
    <property type="match status" value="1"/>
</dbReference>
<dbReference type="InterPro" id="IPR036691">
    <property type="entry name" value="Endo/exonu/phosph_ase_sf"/>
</dbReference>
<name>A0A653I8X0_9BACL</name>
<dbReference type="Pfam" id="PF03372">
    <property type="entry name" value="Exo_endo_phos"/>
    <property type="match status" value="1"/>
</dbReference>
<dbReference type="EC" id="3.1.3.90" evidence="3"/>
<dbReference type="SMR" id="A0A653I8X0"/>
<dbReference type="EMBL" id="CABWKQ010000016">
    <property type="protein sequence ID" value="VWX35338.1"/>
    <property type="molecule type" value="Genomic_DNA"/>
</dbReference>
<dbReference type="RefSeq" id="WP_159173241.1">
    <property type="nucleotide sequence ID" value="NZ_LR732312.1"/>
</dbReference>
<dbReference type="AlphaFoldDB" id="A0A653I8X0"/>
<evidence type="ECO:0000313" key="4">
    <source>
        <dbReference type="Proteomes" id="UP000439752"/>
    </source>
</evidence>
<gene>
    <name evidence="3" type="primary">mapP</name>
    <name evidence="3" type="ORF">EXIGUO9Y_230117</name>
</gene>
<keyword evidence="4" id="KW-1185">Reference proteome</keyword>
<evidence type="ECO:0000313" key="3">
    <source>
        <dbReference type="EMBL" id="VWX35338.1"/>
    </source>
</evidence>
<dbReference type="CDD" id="cd09079">
    <property type="entry name" value="RgfB-like"/>
    <property type="match status" value="1"/>
</dbReference>
<dbReference type="GO" id="GO:0016787">
    <property type="term" value="F:hydrolase activity"/>
    <property type="evidence" value="ECO:0007669"/>
    <property type="project" value="UniProtKB-KW"/>
</dbReference>
<dbReference type="PANTHER" id="PTHR15822">
    <property type="entry name" value="TRAF AND TNF RECEPTOR-ASSOCIATED PROTEIN"/>
    <property type="match status" value="1"/>
</dbReference>
<dbReference type="SUPFAM" id="SSF56219">
    <property type="entry name" value="DNase I-like"/>
    <property type="match status" value="1"/>
</dbReference>
<evidence type="ECO:0000256" key="1">
    <source>
        <dbReference type="ARBA" id="ARBA00022801"/>
    </source>
</evidence>
<evidence type="ECO:0000259" key="2">
    <source>
        <dbReference type="Pfam" id="PF03372"/>
    </source>
</evidence>
<dbReference type="InterPro" id="IPR051547">
    <property type="entry name" value="TDP2-like"/>
</dbReference>
<accession>A0A653I8X0</accession>
<dbReference type="PANTHER" id="PTHR15822:SF23">
    <property type="entry name" value="ENDONUCLEASE_EXONUCLEASE_PHOSPHATASE FAMILY PROTEIN"/>
    <property type="match status" value="1"/>
</dbReference>
<reference evidence="3 4" key="1">
    <citation type="submission" date="2019-10" db="EMBL/GenBank/DDBJ databases">
        <authorList>
            <person name="Karimi E."/>
        </authorList>
    </citation>
    <scope>NUCLEOTIDE SEQUENCE [LARGE SCALE GENOMIC DNA]</scope>
    <source>
        <strain evidence="3">Exiguobacterium sp. 9Y</strain>
    </source>
</reference>
<organism evidence="3 4">
    <name type="scientific">Exiguobacterium oxidotolerans</name>
    <dbReference type="NCBI Taxonomy" id="223958"/>
    <lineage>
        <taxon>Bacteria</taxon>
        <taxon>Bacillati</taxon>
        <taxon>Bacillota</taxon>
        <taxon>Bacilli</taxon>
        <taxon>Bacillales</taxon>
        <taxon>Bacillales Family XII. Incertae Sedis</taxon>
        <taxon>Exiguobacterium</taxon>
    </lineage>
</organism>